<sequence length="160" mass="17223">MIKTKTLVNLKVNDQDHSIVVKNKETLLYTLRERLNLTGTKKGCESGDCGACTVLLSGKPVTSCVLLTVDCDGKEITTIEGLSQNGKLHPIQKAFIDNGAVQCGYCTPGMILSAKALLDTNKNPTEEEIREAISGNLCRCTGYEKIVKAIKSLSGNDCNS</sequence>
<keyword evidence="9" id="KW-1185">Reference proteome</keyword>
<dbReference type="SUPFAM" id="SSF47741">
    <property type="entry name" value="CO dehydrogenase ISP C-domain like"/>
    <property type="match status" value="1"/>
</dbReference>
<dbReference type="PROSITE" id="PS00197">
    <property type="entry name" value="2FE2S_FER_1"/>
    <property type="match status" value="1"/>
</dbReference>
<dbReference type="GO" id="GO:0046872">
    <property type="term" value="F:metal ion binding"/>
    <property type="evidence" value="ECO:0007669"/>
    <property type="project" value="UniProtKB-KW"/>
</dbReference>
<dbReference type="PANTHER" id="PTHR44379">
    <property type="entry name" value="OXIDOREDUCTASE WITH IRON-SULFUR SUBUNIT"/>
    <property type="match status" value="1"/>
</dbReference>
<comment type="pathway">
    <text evidence="6">Alkaloid degradation; nicotine degradation.</text>
</comment>
<dbReference type="PANTHER" id="PTHR44379:SF8">
    <property type="entry name" value="XANTHINE DEHYDROGENASE IRON-SULFUR-BINDING SUBUNIT XDHC-RELATED"/>
    <property type="match status" value="1"/>
</dbReference>
<dbReference type="RefSeq" id="WP_035142673.1">
    <property type="nucleotide sequence ID" value="NZ_LT669839.1"/>
</dbReference>
<dbReference type="EC" id="1.17.1.4" evidence="8"/>
<dbReference type="FunFam" id="3.10.20.30:FF:000020">
    <property type="entry name" value="Xanthine dehydrogenase iron-sulfur subunit"/>
    <property type="match status" value="1"/>
</dbReference>
<evidence type="ECO:0000256" key="6">
    <source>
        <dbReference type="ARBA" id="ARBA00060707"/>
    </source>
</evidence>
<evidence type="ECO:0000256" key="1">
    <source>
        <dbReference type="ARBA" id="ARBA00022714"/>
    </source>
</evidence>
<evidence type="ECO:0000256" key="4">
    <source>
        <dbReference type="ARBA" id="ARBA00023004"/>
    </source>
</evidence>
<dbReference type="InterPro" id="IPR006058">
    <property type="entry name" value="2Fe2S_fd_BS"/>
</dbReference>
<keyword evidence="2" id="KW-0479">Metal-binding</keyword>
<dbReference type="GO" id="GO:0004854">
    <property type="term" value="F:xanthine dehydrogenase activity"/>
    <property type="evidence" value="ECO:0007669"/>
    <property type="project" value="UniProtKB-EC"/>
</dbReference>
<dbReference type="Gene3D" id="1.10.150.120">
    <property type="entry name" value="[2Fe-2S]-binding domain"/>
    <property type="match status" value="1"/>
</dbReference>
<accession>A0A1M4PKJ6</accession>
<proteinExistence type="predicted"/>
<dbReference type="GO" id="GO:0051537">
    <property type="term" value="F:2 iron, 2 sulfur cluster binding"/>
    <property type="evidence" value="ECO:0007669"/>
    <property type="project" value="UniProtKB-KW"/>
</dbReference>
<dbReference type="Gene3D" id="3.10.20.30">
    <property type="match status" value="1"/>
</dbReference>
<dbReference type="InterPro" id="IPR001041">
    <property type="entry name" value="2Fe-2S_ferredoxin-type"/>
</dbReference>
<dbReference type="InterPro" id="IPR036010">
    <property type="entry name" value="2Fe-2S_ferredoxin-like_sf"/>
</dbReference>
<evidence type="ECO:0000256" key="3">
    <source>
        <dbReference type="ARBA" id="ARBA00023002"/>
    </source>
</evidence>
<gene>
    <name evidence="8" type="primary">pucE</name>
    <name evidence="8" type="ORF">CUESP1_0585</name>
</gene>
<dbReference type="FunFam" id="1.10.150.120:FF:000003">
    <property type="entry name" value="Carbon monoxide dehydrogenase, small subunit"/>
    <property type="match status" value="1"/>
</dbReference>
<dbReference type="AlphaFoldDB" id="A0A1M4PKJ6"/>
<dbReference type="CDD" id="cd00207">
    <property type="entry name" value="fer2"/>
    <property type="match status" value="1"/>
</dbReference>
<evidence type="ECO:0000313" key="8">
    <source>
        <dbReference type="EMBL" id="SHD75969.1"/>
    </source>
</evidence>
<dbReference type="InterPro" id="IPR002888">
    <property type="entry name" value="2Fe-2S-bd"/>
</dbReference>
<keyword evidence="4" id="KW-0408">Iron</keyword>
<feature type="domain" description="2Fe-2S ferredoxin-type" evidence="7">
    <location>
        <begin position="6"/>
        <end position="82"/>
    </location>
</feature>
<evidence type="ECO:0000256" key="2">
    <source>
        <dbReference type="ARBA" id="ARBA00022723"/>
    </source>
</evidence>
<evidence type="ECO:0000256" key="5">
    <source>
        <dbReference type="ARBA" id="ARBA00023014"/>
    </source>
</evidence>
<dbReference type="OrthoDB" id="9796880at2"/>
<dbReference type="Proteomes" id="UP000245423">
    <property type="component" value="Chromosome 1"/>
</dbReference>
<dbReference type="InterPro" id="IPR036884">
    <property type="entry name" value="2Fe-2S-bd_dom_sf"/>
</dbReference>
<dbReference type="Pfam" id="PF00111">
    <property type="entry name" value="Fer2"/>
    <property type="match status" value="1"/>
</dbReference>
<organism evidence="8 9">
    <name type="scientific">[Clostridium] ultunense Esp</name>
    <dbReference type="NCBI Taxonomy" id="1288971"/>
    <lineage>
        <taxon>Bacteria</taxon>
        <taxon>Bacillati</taxon>
        <taxon>Bacillota</taxon>
        <taxon>Tissierellia</taxon>
        <taxon>Tissierellales</taxon>
        <taxon>Tepidimicrobiaceae</taxon>
        <taxon>Schnuerera</taxon>
    </lineage>
</organism>
<evidence type="ECO:0000313" key="9">
    <source>
        <dbReference type="Proteomes" id="UP000245423"/>
    </source>
</evidence>
<dbReference type="PROSITE" id="PS51085">
    <property type="entry name" value="2FE2S_FER_2"/>
    <property type="match status" value="1"/>
</dbReference>
<dbReference type="SUPFAM" id="SSF54292">
    <property type="entry name" value="2Fe-2S ferredoxin-like"/>
    <property type="match status" value="1"/>
</dbReference>
<keyword evidence="5" id="KW-0411">Iron-sulfur</keyword>
<evidence type="ECO:0000259" key="7">
    <source>
        <dbReference type="PROSITE" id="PS51085"/>
    </source>
</evidence>
<keyword evidence="3 8" id="KW-0560">Oxidoreductase</keyword>
<keyword evidence="1" id="KW-0001">2Fe-2S</keyword>
<dbReference type="InterPro" id="IPR051452">
    <property type="entry name" value="Diverse_Oxidoreductases"/>
</dbReference>
<dbReference type="Pfam" id="PF01799">
    <property type="entry name" value="Fer2_2"/>
    <property type="match status" value="1"/>
</dbReference>
<dbReference type="InterPro" id="IPR012675">
    <property type="entry name" value="Beta-grasp_dom_sf"/>
</dbReference>
<protein>
    <submittedName>
        <fullName evidence="8">Xanthine dehydrogenase, iron-sulfur subunit</fullName>
        <ecNumber evidence="8">1.17.1.4</ecNumber>
    </submittedName>
</protein>
<name>A0A1M4PKJ6_9FIRM</name>
<dbReference type="EMBL" id="LT669839">
    <property type="protein sequence ID" value="SHD75969.1"/>
    <property type="molecule type" value="Genomic_DNA"/>
</dbReference>
<reference evidence="8 9" key="1">
    <citation type="submission" date="2016-11" db="EMBL/GenBank/DDBJ databases">
        <authorList>
            <person name="Manzoor S."/>
        </authorList>
    </citation>
    <scope>NUCLEOTIDE SEQUENCE [LARGE SCALE GENOMIC DNA]</scope>
    <source>
        <strain evidence="8">Clostridium ultunense strain Esp</strain>
    </source>
</reference>